<keyword evidence="4" id="KW-1185">Reference proteome</keyword>
<accession>A0ABD1ENV7</accession>
<reference evidence="3 4" key="1">
    <citation type="submission" date="2024-05" db="EMBL/GenBank/DDBJ databases">
        <title>Genetic variation in Jamaican populations of the coffee berry borer (Hypothenemus hampei).</title>
        <authorList>
            <person name="Errbii M."/>
            <person name="Myrie A."/>
        </authorList>
    </citation>
    <scope>NUCLEOTIDE SEQUENCE [LARGE SCALE GENOMIC DNA]</scope>
    <source>
        <strain evidence="3">JA-Hopewell-2020-01-JO</strain>
        <tissue evidence="3">Whole body</tissue>
    </source>
</reference>
<evidence type="ECO:0000259" key="2">
    <source>
        <dbReference type="PROSITE" id="PS50835"/>
    </source>
</evidence>
<dbReference type="PANTHER" id="PTHR21261">
    <property type="entry name" value="BEAT PROTEIN"/>
    <property type="match status" value="1"/>
</dbReference>
<comment type="caution">
    <text evidence="3">The sequence shown here is derived from an EMBL/GenBank/DDBJ whole genome shotgun (WGS) entry which is preliminary data.</text>
</comment>
<dbReference type="AlphaFoldDB" id="A0ABD1ENV7"/>
<dbReference type="PROSITE" id="PS50835">
    <property type="entry name" value="IG_LIKE"/>
    <property type="match status" value="1"/>
</dbReference>
<feature type="chain" id="PRO_5044844232" description="Ig-like domain-containing protein" evidence="1">
    <location>
        <begin position="24"/>
        <end position="286"/>
    </location>
</feature>
<dbReference type="InterPro" id="IPR013783">
    <property type="entry name" value="Ig-like_fold"/>
</dbReference>
<organism evidence="3 4">
    <name type="scientific">Hypothenemus hampei</name>
    <name type="common">Coffee berry borer</name>
    <dbReference type="NCBI Taxonomy" id="57062"/>
    <lineage>
        <taxon>Eukaryota</taxon>
        <taxon>Metazoa</taxon>
        <taxon>Ecdysozoa</taxon>
        <taxon>Arthropoda</taxon>
        <taxon>Hexapoda</taxon>
        <taxon>Insecta</taxon>
        <taxon>Pterygota</taxon>
        <taxon>Neoptera</taxon>
        <taxon>Endopterygota</taxon>
        <taxon>Coleoptera</taxon>
        <taxon>Polyphaga</taxon>
        <taxon>Cucujiformia</taxon>
        <taxon>Curculionidae</taxon>
        <taxon>Scolytinae</taxon>
        <taxon>Hypothenemus</taxon>
    </lineage>
</organism>
<feature type="domain" description="Ig-like" evidence="2">
    <location>
        <begin position="25"/>
        <end position="132"/>
    </location>
</feature>
<evidence type="ECO:0000313" key="3">
    <source>
        <dbReference type="EMBL" id="KAL1497145.1"/>
    </source>
</evidence>
<name>A0ABD1ENV7_HYPHA</name>
<gene>
    <name evidence="3" type="ORF">ABEB36_008151</name>
</gene>
<evidence type="ECO:0000256" key="1">
    <source>
        <dbReference type="SAM" id="SignalP"/>
    </source>
</evidence>
<dbReference type="Gene3D" id="2.60.40.10">
    <property type="entry name" value="Immunoglobulins"/>
    <property type="match status" value="1"/>
</dbReference>
<dbReference type="PANTHER" id="PTHR21261:SF6">
    <property type="entry name" value="BEATEN PATH IIA-RELATED"/>
    <property type="match status" value="1"/>
</dbReference>
<dbReference type="FunFam" id="2.60.40.10:FF:000437">
    <property type="entry name" value="Beat-IIIc, isoform A"/>
    <property type="match status" value="1"/>
</dbReference>
<dbReference type="Proteomes" id="UP001566132">
    <property type="component" value="Unassembled WGS sequence"/>
</dbReference>
<proteinExistence type="predicted"/>
<feature type="signal peptide" evidence="1">
    <location>
        <begin position="1"/>
        <end position="23"/>
    </location>
</feature>
<protein>
    <recommendedName>
        <fullName evidence="2">Ig-like domain-containing protein</fullName>
    </recommendedName>
</protein>
<dbReference type="EMBL" id="JBDJPC010000006">
    <property type="protein sequence ID" value="KAL1497145.1"/>
    <property type="molecule type" value="Genomic_DNA"/>
</dbReference>
<sequence length="286" mass="32482">MKFFRSITLLMFLIFAFIKEMTGLRNVILTIEPSIVKHGRSSTLRCQYDLESDTLYSVKWYRGSYEFYRYDPTEVPNIKHFALPGINFDLTSSNSTQVVLKDIEFNLAGNFSCEVTTDGLKIDTRIDSKSMAVVQIPEHPPQISVGREALDYGDILRANCSSHPSRPPADLKFILNNITVNQSEPALLRRRNTRDWSDLQLELKLSFIHFNRGRLILQCVAQIPSIYQEIAELELESVRHPVPARVSAPSNAAAAALEIVPATIQRLVAAHLVFFYTLLFELQASY</sequence>
<dbReference type="SUPFAM" id="SSF48726">
    <property type="entry name" value="Immunoglobulin"/>
    <property type="match status" value="1"/>
</dbReference>
<keyword evidence="1" id="KW-0732">Signal</keyword>
<dbReference type="InterPro" id="IPR036179">
    <property type="entry name" value="Ig-like_dom_sf"/>
</dbReference>
<dbReference type="InterPro" id="IPR007110">
    <property type="entry name" value="Ig-like_dom"/>
</dbReference>
<evidence type="ECO:0000313" key="4">
    <source>
        <dbReference type="Proteomes" id="UP001566132"/>
    </source>
</evidence>